<evidence type="ECO:0000313" key="2">
    <source>
        <dbReference type="Proteomes" id="UP000000641"/>
    </source>
</evidence>
<dbReference type="InterPro" id="IPR038078">
    <property type="entry name" value="PhoU-like_sf"/>
</dbReference>
<dbReference type="HOGENOM" id="CLU_1269998_0_0_2"/>
<dbReference type="RefSeq" id="WP_011752068.1">
    <property type="nucleotide sequence ID" value="NC_008698.1"/>
</dbReference>
<name>A1RX73_THEPD</name>
<dbReference type="STRING" id="368408.Tpen_0394"/>
<accession>A1RX73</accession>
<dbReference type="Proteomes" id="UP000000641">
    <property type="component" value="Chromosome"/>
</dbReference>
<sequence>MEGLSIADVKLVSVLRKELLLSQDILEEIRRVVKTINEQGLRDEQRERIERIQKTKSQTQTLQTEYIDYLTKASRGLMHREEWVRIGSRVMSVVDKLSGISYRLGFLIEKNWVVPEKVASNFAAMCDNLSMMVSTLDQAMNKLLSSPPQALEDLRKISEYESTIDSLYRSTIFEVLGSNISSSTMLLLLGIAEMLEDSSDILYDLVSNLYIILLEST</sequence>
<dbReference type="OrthoDB" id="31223at2157"/>
<dbReference type="GeneID" id="4600529"/>
<dbReference type="AlphaFoldDB" id="A1RX73"/>
<proteinExistence type="predicted"/>
<reference evidence="2" key="1">
    <citation type="journal article" date="2008" name="J. Bacteriol.">
        <title>Genome sequence of Thermofilum pendens reveals an exceptional loss of biosynthetic pathways without genome reduction.</title>
        <authorList>
            <person name="Anderson I."/>
            <person name="Rodriguez J."/>
            <person name="Susanti D."/>
            <person name="Porat I."/>
            <person name="Reich C."/>
            <person name="Ulrich L.E."/>
            <person name="Elkins J.G."/>
            <person name="Mavromatis K."/>
            <person name="Lykidis A."/>
            <person name="Kim E."/>
            <person name="Thompson L.S."/>
            <person name="Nolan M."/>
            <person name="Land M."/>
            <person name="Copeland A."/>
            <person name="Lapidus A."/>
            <person name="Lucas S."/>
            <person name="Detter C."/>
            <person name="Zhulin I.B."/>
            <person name="Olsen G.J."/>
            <person name="Whitman W."/>
            <person name="Mukhopadhyay B."/>
            <person name="Bristow J."/>
            <person name="Kyrpides N."/>
        </authorList>
    </citation>
    <scope>NUCLEOTIDE SEQUENCE [LARGE SCALE GENOMIC DNA]</scope>
    <source>
        <strain evidence="2">DSM 2475 / Hrk 5</strain>
    </source>
</reference>
<organism evidence="1 2">
    <name type="scientific">Thermofilum pendens (strain DSM 2475 / Hrk 5)</name>
    <dbReference type="NCBI Taxonomy" id="368408"/>
    <lineage>
        <taxon>Archaea</taxon>
        <taxon>Thermoproteota</taxon>
        <taxon>Thermoprotei</taxon>
        <taxon>Thermofilales</taxon>
        <taxon>Thermofilaceae</taxon>
        <taxon>Thermofilum</taxon>
    </lineage>
</organism>
<dbReference type="KEGG" id="tpe:Tpen_0394"/>
<gene>
    <name evidence="1" type="ordered locus">Tpen_0394</name>
</gene>
<evidence type="ECO:0000313" key="1">
    <source>
        <dbReference type="EMBL" id="ABL77803.1"/>
    </source>
</evidence>
<protein>
    <recommendedName>
        <fullName evidence="3">DUF47 family protein</fullName>
    </recommendedName>
</protein>
<dbReference type="EnsemblBacteria" id="ABL77803">
    <property type="protein sequence ID" value="ABL77803"/>
    <property type="gene ID" value="Tpen_0394"/>
</dbReference>
<evidence type="ECO:0008006" key="3">
    <source>
        <dbReference type="Google" id="ProtNLM"/>
    </source>
</evidence>
<dbReference type="EMBL" id="CP000505">
    <property type="protein sequence ID" value="ABL77803.1"/>
    <property type="molecule type" value="Genomic_DNA"/>
</dbReference>
<dbReference type="Gene3D" id="1.20.58.220">
    <property type="entry name" value="Phosphate transport system protein phou homolog 2, domain 2"/>
    <property type="match status" value="1"/>
</dbReference>
<keyword evidence="2" id="KW-1185">Reference proteome</keyword>
<dbReference type="eggNOG" id="arCOG02640">
    <property type="taxonomic scope" value="Archaea"/>
</dbReference>